<dbReference type="Pfam" id="PF00574">
    <property type="entry name" value="CLP_protease"/>
    <property type="match status" value="1"/>
</dbReference>
<dbReference type="PRINTS" id="PR00127">
    <property type="entry name" value="CLPPROTEASEP"/>
</dbReference>
<proteinExistence type="inferred from homology"/>
<gene>
    <name evidence="3" type="ORF">SHERM_13058</name>
</gene>
<evidence type="ECO:0000313" key="3">
    <source>
        <dbReference type="EMBL" id="CAA0812379.1"/>
    </source>
</evidence>
<dbReference type="AlphaFoldDB" id="A0A9N7R5E3"/>
<accession>A0A9N7R5E3</accession>
<dbReference type="GO" id="GO:0006515">
    <property type="term" value="P:protein quality control for misfolded or incompletely synthesized proteins"/>
    <property type="evidence" value="ECO:0007669"/>
    <property type="project" value="TreeGrafter"/>
</dbReference>
<evidence type="ECO:0000313" key="4">
    <source>
        <dbReference type="Proteomes" id="UP001153555"/>
    </source>
</evidence>
<dbReference type="Proteomes" id="UP001153555">
    <property type="component" value="Unassembled WGS sequence"/>
</dbReference>
<dbReference type="GO" id="GO:0051117">
    <property type="term" value="F:ATPase binding"/>
    <property type="evidence" value="ECO:0007669"/>
    <property type="project" value="TreeGrafter"/>
</dbReference>
<dbReference type="GO" id="GO:0009532">
    <property type="term" value="C:plastid stroma"/>
    <property type="evidence" value="ECO:0007669"/>
    <property type="project" value="UniProtKB-ARBA"/>
</dbReference>
<dbReference type="GO" id="GO:0009368">
    <property type="term" value="C:endopeptidase Clp complex"/>
    <property type="evidence" value="ECO:0007669"/>
    <property type="project" value="TreeGrafter"/>
</dbReference>
<keyword evidence="3" id="KW-0378">Hydrolase</keyword>
<dbReference type="InterPro" id="IPR001907">
    <property type="entry name" value="ClpP"/>
</dbReference>
<sequence length="379" mass="41124">MASSSSLLLSPFSSAIATENQCQLGCNSSASTFIHNPKLLSAAKPRRSYSRRCGFRSPVARKSLDHIPKQFRGENLKDGLMENYKNVPEFLYGLTPPQMDMFMKKHSPINQLSANVNEETLTAAHSYLNGAGMSRLSGSMNPSMSASMSITMPAMLPEDDDDDNDAPDLPSLILDSRVVYLGMPLGPSVVELIVAQLMYLDYMSGTEPIHLYINSTGTLNGNMDIVGSEYGAYAIADSIVSCEAKVYTLNIGQALGQAAMFLALGNKGCRAVLPATTTQLYLPKDPRASGVATDMWVKGKEIDVLTDIYLGFLSYGIGKSKEELKNDMKQRRSYTSQEAVDYGIVDRIVYTMKKPKPGELLAKPKAFGQSAYGAGVSNA</sequence>
<dbReference type="EMBL" id="CACSLK010010322">
    <property type="protein sequence ID" value="CAA0812379.1"/>
    <property type="molecule type" value="Genomic_DNA"/>
</dbReference>
<dbReference type="GO" id="GO:0004176">
    <property type="term" value="F:ATP-dependent peptidase activity"/>
    <property type="evidence" value="ECO:0007669"/>
    <property type="project" value="InterPro"/>
</dbReference>
<dbReference type="OrthoDB" id="2017408at2759"/>
<comment type="similarity">
    <text evidence="1 2">Belongs to the peptidase S14 family.</text>
</comment>
<comment type="caution">
    <text evidence="3">The sequence shown here is derived from an EMBL/GenBank/DDBJ whole genome shotgun (WGS) entry which is preliminary data.</text>
</comment>
<keyword evidence="3" id="KW-0645">Protease</keyword>
<dbReference type="PANTHER" id="PTHR10381">
    <property type="entry name" value="ATP-DEPENDENT CLP PROTEASE PROTEOLYTIC SUBUNIT"/>
    <property type="match status" value="1"/>
</dbReference>
<dbReference type="InterPro" id="IPR029045">
    <property type="entry name" value="ClpP/crotonase-like_dom_sf"/>
</dbReference>
<organism evidence="3 4">
    <name type="scientific">Striga hermonthica</name>
    <name type="common">Purple witchweed</name>
    <name type="synonym">Buchnera hermonthica</name>
    <dbReference type="NCBI Taxonomy" id="68872"/>
    <lineage>
        <taxon>Eukaryota</taxon>
        <taxon>Viridiplantae</taxon>
        <taxon>Streptophyta</taxon>
        <taxon>Embryophyta</taxon>
        <taxon>Tracheophyta</taxon>
        <taxon>Spermatophyta</taxon>
        <taxon>Magnoliopsida</taxon>
        <taxon>eudicotyledons</taxon>
        <taxon>Gunneridae</taxon>
        <taxon>Pentapetalae</taxon>
        <taxon>asterids</taxon>
        <taxon>lamiids</taxon>
        <taxon>Lamiales</taxon>
        <taxon>Orobanchaceae</taxon>
        <taxon>Buchnereae</taxon>
        <taxon>Striga</taxon>
    </lineage>
</organism>
<dbReference type="Gene3D" id="3.90.226.10">
    <property type="entry name" value="2-enoyl-CoA Hydratase, Chain A, domain 1"/>
    <property type="match status" value="1"/>
</dbReference>
<keyword evidence="4" id="KW-1185">Reference proteome</keyword>
<dbReference type="GO" id="GO:0004252">
    <property type="term" value="F:serine-type endopeptidase activity"/>
    <property type="evidence" value="ECO:0007669"/>
    <property type="project" value="InterPro"/>
</dbReference>
<name>A0A9N7R5E3_STRHE</name>
<dbReference type="CDD" id="cd07017">
    <property type="entry name" value="S14_ClpP_2"/>
    <property type="match status" value="1"/>
</dbReference>
<evidence type="ECO:0000256" key="2">
    <source>
        <dbReference type="RuleBase" id="RU003567"/>
    </source>
</evidence>
<dbReference type="PANTHER" id="PTHR10381:SF55">
    <property type="entry name" value="ATP-DEPENDENT CLP PROTEASE PROTEOLYTIC SUBUNIT-RELATED PROTEIN 1, CHLOROPLASTIC"/>
    <property type="match status" value="1"/>
</dbReference>
<protein>
    <recommendedName>
        <fullName evidence="2">ATP-dependent Clp protease proteolytic subunit</fullName>
    </recommendedName>
</protein>
<dbReference type="InterPro" id="IPR023562">
    <property type="entry name" value="ClpP/TepA"/>
</dbReference>
<reference evidence="3" key="1">
    <citation type="submission" date="2019-12" db="EMBL/GenBank/DDBJ databases">
        <authorList>
            <person name="Scholes J."/>
        </authorList>
    </citation>
    <scope>NUCLEOTIDE SEQUENCE</scope>
</reference>
<dbReference type="SUPFAM" id="SSF52096">
    <property type="entry name" value="ClpP/crotonase"/>
    <property type="match status" value="1"/>
</dbReference>
<evidence type="ECO:0000256" key="1">
    <source>
        <dbReference type="ARBA" id="ARBA00007039"/>
    </source>
</evidence>